<name>A0ABU0FNA9_9HYPH</name>
<dbReference type="InterPro" id="IPR010869">
    <property type="entry name" value="DUF1501"/>
</dbReference>
<dbReference type="PANTHER" id="PTHR43737:SF1">
    <property type="entry name" value="DUF1501 DOMAIN-CONTAINING PROTEIN"/>
    <property type="match status" value="1"/>
</dbReference>
<comment type="caution">
    <text evidence="1">The sequence shown here is derived from an EMBL/GenBank/DDBJ whole genome shotgun (WGS) entry which is preliminary data.</text>
</comment>
<evidence type="ECO:0000313" key="2">
    <source>
        <dbReference type="Proteomes" id="UP001237448"/>
    </source>
</evidence>
<keyword evidence="2" id="KW-1185">Reference proteome</keyword>
<sequence length="412" mass="42120">MNSLCESPHPSRRAVLLTGGALFAWAHMPRFARAADGRDPRLVVVVLRGALDGLSTVGPVGDPDYAGLHGDIALARTGPHAALALDGFFALNPAMPVFAGLFKAGQAAIVHAAATGYRERSHFDGQDVLESGFAGPGHTATGWLNRALAALPAGERVARSGGLAIGPATPLVIRGPAPVLGWSPQSLSPPGEDLQARVLDLYAQRDPALGAMLRRGLDADRMASGDGMTSAAMKPRGGLDTAPGMRQAAEGAARLMAAGDGPRVAALAFDGWDTHVNEGGATGRLASLLGGLDGAFDAFRQGLGARWQDTAIVAVTEFGRTARINGTVGTDHGTATVVLLAGGAVRGGRVIADWPGLKPAQLYQGRDLAPTTDVRAVLKGLLADQFGLSAAVLGDQVFPDSAAVKPMAGLLA</sequence>
<dbReference type="EMBL" id="JAUSVK010000001">
    <property type="protein sequence ID" value="MDQ0395956.1"/>
    <property type="molecule type" value="Genomic_DNA"/>
</dbReference>
<gene>
    <name evidence="1" type="ORF">J3R73_005748</name>
</gene>
<dbReference type="PANTHER" id="PTHR43737">
    <property type="entry name" value="BLL7424 PROTEIN"/>
    <property type="match status" value="1"/>
</dbReference>
<protein>
    <submittedName>
        <fullName evidence="1">Uncharacterized protein (DUF1501 family)</fullName>
    </submittedName>
</protein>
<dbReference type="Pfam" id="PF07394">
    <property type="entry name" value="DUF1501"/>
    <property type="match status" value="1"/>
</dbReference>
<proteinExistence type="predicted"/>
<dbReference type="Proteomes" id="UP001237448">
    <property type="component" value="Unassembled WGS sequence"/>
</dbReference>
<organism evidence="1 2">
    <name type="scientific">Labrys monachus</name>
    <dbReference type="NCBI Taxonomy" id="217067"/>
    <lineage>
        <taxon>Bacteria</taxon>
        <taxon>Pseudomonadati</taxon>
        <taxon>Pseudomonadota</taxon>
        <taxon>Alphaproteobacteria</taxon>
        <taxon>Hyphomicrobiales</taxon>
        <taxon>Xanthobacteraceae</taxon>
        <taxon>Labrys</taxon>
    </lineage>
</organism>
<evidence type="ECO:0000313" key="1">
    <source>
        <dbReference type="EMBL" id="MDQ0395956.1"/>
    </source>
</evidence>
<reference evidence="1 2" key="1">
    <citation type="submission" date="2023-07" db="EMBL/GenBank/DDBJ databases">
        <title>Genomic Encyclopedia of Type Strains, Phase IV (KMG-IV): sequencing the most valuable type-strain genomes for metagenomic binning, comparative biology and taxonomic classification.</title>
        <authorList>
            <person name="Goeker M."/>
        </authorList>
    </citation>
    <scope>NUCLEOTIDE SEQUENCE [LARGE SCALE GENOMIC DNA]</scope>
    <source>
        <strain evidence="1 2">DSM 5896</strain>
    </source>
</reference>
<dbReference type="RefSeq" id="WP_307435452.1">
    <property type="nucleotide sequence ID" value="NZ_JAUSVK010000001.1"/>
</dbReference>
<accession>A0ABU0FNA9</accession>